<dbReference type="Proteomes" id="UP001596470">
    <property type="component" value="Unassembled WGS sequence"/>
</dbReference>
<protein>
    <recommendedName>
        <fullName evidence="3">PH domain-containing protein</fullName>
    </recommendedName>
</protein>
<evidence type="ECO:0000313" key="2">
    <source>
        <dbReference type="Proteomes" id="UP001596470"/>
    </source>
</evidence>
<evidence type="ECO:0000313" key="1">
    <source>
        <dbReference type="EMBL" id="MFC6957049.1"/>
    </source>
</evidence>
<proteinExistence type="predicted"/>
<organism evidence="1 2">
    <name type="scientific">Glycomyces mayteni</name>
    <dbReference type="NCBI Taxonomy" id="543887"/>
    <lineage>
        <taxon>Bacteria</taxon>
        <taxon>Bacillati</taxon>
        <taxon>Actinomycetota</taxon>
        <taxon>Actinomycetes</taxon>
        <taxon>Glycomycetales</taxon>
        <taxon>Glycomycetaceae</taxon>
        <taxon>Glycomyces</taxon>
    </lineage>
</organism>
<gene>
    <name evidence="1" type="ORF">ACFQS3_07550</name>
</gene>
<accession>A0ABW2D743</accession>
<dbReference type="RefSeq" id="WP_382347964.1">
    <property type="nucleotide sequence ID" value="NZ_JBHMBP010000002.1"/>
</dbReference>
<evidence type="ECO:0008006" key="3">
    <source>
        <dbReference type="Google" id="ProtNLM"/>
    </source>
</evidence>
<name>A0ABW2D743_9ACTN</name>
<dbReference type="EMBL" id="JBHSYS010000002">
    <property type="protein sequence ID" value="MFC6957049.1"/>
    <property type="molecule type" value="Genomic_DNA"/>
</dbReference>
<comment type="caution">
    <text evidence="1">The sequence shown here is derived from an EMBL/GenBank/DDBJ whole genome shotgun (WGS) entry which is preliminary data.</text>
</comment>
<reference evidence="2" key="1">
    <citation type="journal article" date="2019" name="Int. J. Syst. Evol. Microbiol.">
        <title>The Global Catalogue of Microorganisms (GCM) 10K type strain sequencing project: providing services to taxonomists for standard genome sequencing and annotation.</title>
        <authorList>
            <consortium name="The Broad Institute Genomics Platform"/>
            <consortium name="The Broad Institute Genome Sequencing Center for Infectious Disease"/>
            <person name="Wu L."/>
            <person name="Ma J."/>
        </authorList>
    </citation>
    <scope>NUCLEOTIDE SEQUENCE [LARGE SCALE GENOMIC DNA]</scope>
    <source>
        <strain evidence="2">KACC 12634</strain>
    </source>
</reference>
<keyword evidence="2" id="KW-1185">Reference proteome</keyword>
<sequence length="193" mass="20657">MPDVERIADRPHLRDAARTAAGSLIAAGAVVAAEAGTSVGWPLAVVIAAAALAWPGARWKRLAAKPVVAEFDRGGVRLYPETAEGRHTRKLGPSVDLPWQEVRGVYFWRRRRGPVAVTMIGVEPVRRDPGPDAPPGGADRRGVPAHVSTALARRSVPFSSLGLGGAEAAAKRFTVRARVVDARRAPAKRRRVY</sequence>